<evidence type="ECO:0000256" key="1">
    <source>
        <dbReference type="SAM" id="MobiDB-lite"/>
    </source>
</evidence>
<name>A0A9N9GWB8_9GLOM</name>
<accession>A0A9N9GWB8</accession>
<sequence>MFNNLRQDESEEERTAPDDNYTASDLSTDSEDKGYSPENEGSISSESIDILFSAEIREKALLE</sequence>
<dbReference type="AlphaFoldDB" id="A0A9N9GWB8"/>
<proteinExistence type="predicted"/>
<reference evidence="2" key="1">
    <citation type="submission" date="2021-06" db="EMBL/GenBank/DDBJ databases">
        <authorList>
            <person name="Kallberg Y."/>
            <person name="Tangrot J."/>
            <person name="Rosling A."/>
        </authorList>
    </citation>
    <scope>NUCLEOTIDE SEQUENCE</scope>
    <source>
        <strain evidence="2">MA453B</strain>
    </source>
</reference>
<gene>
    <name evidence="2" type="ORF">DERYTH_LOCUS9560</name>
</gene>
<organism evidence="2 3">
    <name type="scientific">Dentiscutata erythropus</name>
    <dbReference type="NCBI Taxonomy" id="1348616"/>
    <lineage>
        <taxon>Eukaryota</taxon>
        <taxon>Fungi</taxon>
        <taxon>Fungi incertae sedis</taxon>
        <taxon>Mucoromycota</taxon>
        <taxon>Glomeromycotina</taxon>
        <taxon>Glomeromycetes</taxon>
        <taxon>Diversisporales</taxon>
        <taxon>Gigasporaceae</taxon>
        <taxon>Dentiscutata</taxon>
    </lineage>
</organism>
<protein>
    <submittedName>
        <fullName evidence="2">1457_t:CDS:1</fullName>
    </submittedName>
</protein>
<keyword evidence="3" id="KW-1185">Reference proteome</keyword>
<dbReference type="Proteomes" id="UP000789405">
    <property type="component" value="Unassembled WGS sequence"/>
</dbReference>
<comment type="caution">
    <text evidence="2">The sequence shown here is derived from an EMBL/GenBank/DDBJ whole genome shotgun (WGS) entry which is preliminary data.</text>
</comment>
<evidence type="ECO:0000313" key="2">
    <source>
        <dbReference type="EMBL" id="CAG8639174.1"/>
    </source>
</evidence>
<feature type="non-terminal residue" evidence="2">
    <location>
        <position position="63"/>
    </location>
</feature>
<feature type="region of interest" description="Disordered" evidence="1">
    <location>
        <begin position="1"/>
        <end position="49"/>
    </location>
</feature>
<dbReference type="EMBL" id="CAJVPY010005266">
    <property type="protein sequence ID" value="CAG8639174.1"/>
    <property type="molecule type" value="Genomic_DNA"/>
</dbReference>
<evidence type="ECO:0000313" key="3">
    <source>
        <dbReference type="Proteomes" id="UP000789405"/>
    </source>
</evidence>